<accession>Q210J2</accession>
<reference evidence="1" key="1">
    <citation type="submission" date="2006-03" db="EMBL/GenBank/DDBJ databases">
        <title>Complete sequence of Rhodopseudomonas palustris BisB18.</title>
        <authorList>
            <consortium name="US DOE Joint Genome Institute"/>
            <person name="Copeland A."/>
            <person name="Lucas S."/>
            <person name="Lapidus A."/>
            <person name="Barry K."/>
            <person name="Detter J.C."/>
            <person name="Glavina del Rio T."/>
            <person name="Hammon N."/>
            <person name="Israni S."/>
            <person name="Dalin E."/>
            <person name="Tice H."/>
            <person name="Pitluck S."/>
            <person name="Chain P."/>
            <person name="Malfatti S."/>
            <person name="Shin M."/>
            <person name="Vergez L."/>
            <person name="Schmutz J."/>
            <person name="Larimer F."/>
            <person name="Land M."/>
            <person name="Hauser L."/>
            <person name="Pelletier D.A."/>
            <person name="Kyrpides N."/>
            <person name="Anderson I."/>
            <person name="Oda Y."/>
            <person name="Harwood C.S."/>
            <person name="Richardson P."/>
        </authorList>
    </citation>
    <scope>NUCLEOTIDE SEQUENCE [LARGE SCALE GENOMIC DNA]</scope>
    <source>
        <strain evidence="1">BisB18</strain>
    </source>
</reference>
<organism evidence="1">
    <name type="scientific">Rhodopseudomonas palustris (strain BisB18)</name>
    <dbReference type="NCBI Taxonomy" id="316056"/>
    <lineage>
        <taxon>Bacteria</taxon>
        <taxon>Pseudomonadati</taxon>
        <taxon>Pseudomonadota</taxon>
        <taxon>Alphaproteobacteria</taxon>
        <taxon>Hyphomicrobiales</taxon>
        <taxon>Nitrobacteraceae</taxon>
        <taxon>Rhodopseudomonas</taxon>
    </lineage>
</organism>
<dbReference type="HOGENOM" id="CLU_2481266_0_0_5"/>
<sequence>MANCTRCGHATTTMDVEHIDGVYELYSWSCSSCDHTVQMAMACSAVVELPDYCLFIEPADVATATAPLRAVGSDQAPRYAPRRVASA</sequence>
<gene>
    <name evidence="1" type="ordered locus">RPC_3659</name>
</gene>
<evidence type="ECO:0000313" key="1">
    <source>
        <dbReference type="EMBL" id="ABD89194.1"/>
    </source>
</evidence>
<dbReference type="EMBL" id="CP000301">
    <property type="protein sequence ID" value="ABD89194.1"/>
    <property type="molecule type" value="Genomic_DNA"/>
</dbReference>
<dbReference type="OrthoDB" id="8139039at2"/>
<protein>
    <submittedName>
        <fullName evidence="1">Uncharacterized protein</fullName>
    </submittedName>
</protein>
<proteinExistence type="predicted"/>
<dbReference type="AlphaFoldDB" id="Q210J2"/>
<dbReference type="KEGG" id="rpc:RPC_3659"/>
<dbReference type="RefSeq" id="WP_011474076.1">
    <property type="nucleotide sequence ID" value="NC_007925.1"/>
</dbReference>
<name>Q210J2_RHOPB</name>